<evidence type="ECO:0000259" key="7">
    <source>
        <dbReference type="Pfam" id="PF13505"/>
    </source>
</evidence>
<evidence type="ECO:0000256" key="3">
    <source>
        <dbReference type="ARBA" id="ARBA00023136"/>
    </source>
</evidence>
<evidence type="ECO:0000256" key="2">
    <source>
        <dbReference type="ARBA" id="ARBA00022729"/>
    </source>
</evidence>
<comment type="similarity">
    <text evidence="5">Belongs to the Omp25/RopB family.</text>
</comment>
<dbReference type="PANTHER" id="PTHR34001:SF3">
    <property type="entry name" value="BLL7405 PROTEIN"/>
    <property type="match status" value="1"/>
</dbReference>
<dbReference type="EMBL" id="CP017147">
    <property type="protein sequence ID" value="AOO79957.1"/>
    <property type="molecule type" value="Genomic_DNA"/>
</dbReference>
<dbReference type="Pfam" id="PF13505">
    <property type="entry name" value="OMP_b-brl"/>
    <property type="match status" value="1"/>
</dbReference>
<feature type="domain" description="Outer membrane protein beta-barrel" evidence="7">
    <location>
        <begin position="12"/>
        <end position="231"/>
    </location>
</feature>
<dbReference type="InterPro" id="IPR011250">
    <property type="entry name" value="OMP/PagP_B-barrel"/>
</dbReference>
<dbReference type="InterPro" id="IPR027385">
    <property type="entry name" value="Beta-barrel_OMP"/>
</dbReference>
<feature type="signal peptide" evidence="6">
    <location>
        <begin position="1"/>
        <end position="22"/>
    </location>
</feature>
<feature type="chain" id="PRO_5009099700" description="Outer membrane protein beta-barrel domain-containing protein" evidence="6">
    <location>
        <begin position="23"/>
        <end position="231"/>
    </location>
</feature>
<dbReference type="RefSeq" id="WP_069689179.1">
    <property type="nucleotide sequence ID" value="NZ_CP017147.1"/>
</dbReference>
<dbReference type="PANTHER" id="PTHR34001">
    <property type="entry name" value="BLL7405 PROTEIN"/>
    <property type="match status" value="1"/>
</dbReference>
<evidence type="ECO:0000256" key="6">
    <source>
        <dbReference type="SAM" id="SignalP"/>
    </source>
</evidence>
<keyword evidence="2 6" id="KW-0732">Signal</keyword>
<dbReference type="SUPFAM" id="SSF56925">
    <property type="entry name" value="OMPA-like"/>
    <property type="match status" value="1"/>
</dbReference>
<proteinExistence type="inferred from homology"/>
<evidence type="ECO:0000256" key="1">
    <source>
        <dbReference type="ARBA" id="ARBA00004442"/>
    </source>
</evidence>
<dbReference type="STRING" id="1526658.BHK69_05210"/>
<dbReference type="Proteomes" id="UP000094969">
    <property type="component" value="Chromosome"/>
</dbReference>
<dbReference type="Gene3D" id="2.40.160.20">
    <property type="match status" value="1"/>
</dbReference>
<protein>
    <recommendedName>
        <fullName evidence="7">Outer membrane protein beta-barrel domain-containing protein</fullName>
    </recommendedName>
</protein>
<dbReference type="GO" id="GO:0009279">
    <property type="term" value="C:cell outer membrane"/>
    <property type="evidence" value="ECO:0007669"/>
    <property type="project" value="UniProtKB-SubCell"/>
</dbReference>
<dbReference type="KEGG" id="bvv:BHK69_05210"/>
<name>A0A1D7TXX5_9HYPH</name>
<keyword evidence="9" id="KW-1185">Reference proteome</keyword>
<evidence type="ECO:0000313" key="8">
    <source>
        <dbReference type="EMBL" id="AOO79957.1"/>
    </source>
</evidence>
<accession>A0A1D7TXX5</accession>
<dbReference type="InterPro" id="IPR051692">
    <property type="entry name" value="OMP-like"/>
</dbReference>
<dbReference type="OrthoDB" id="9815357at2"/>
<organism evidence="8 9">
    <name type="scientific">Bosea vaviloviae</name>
    <dbReference type="NCBI Taxonomy" id="1526658"/>
    <lineage>
        <taxon>Bacteria</taxon>
        <taxon>Pseudomonadati</taxon>
        <taxon>Pseudomonadota</taxon>
        <taxon>Alphaproteobacteria</taxon>
        <taxon>Hyphomicrobiales</taxon>
        <taxon>Boseaceae</taxon>
        <taxon>Bosea</taxon>
    </lineage>
</organism>
<keyword evidence="3" id="KW-0472">Membrane</keyword>
<keyword evidence="4" id="KW-0998">Cell outer membrane</keyword>
<dbReference type="AlphaFoldDB" id="A0A1D7TXX5"/>
<comment type="subcellular location">
    <subcellularLocation>
        <location evidence="1">Cell outer membrane</location>
    </subcellularLocation>
</comment>
<evidence type="ECO:0000256" key="5">
    <source>
        <dbReference type="ARBA" id="ARBA00038306"/>
    </source>
</evidence>
<reference evidence="8 9" key="1">
    <citation type="journal article" date="2015" name="Antonie Van Leeuwenhoek">
        <title>Bosea vaviloviae sp. nov., a new species of slow-growing rhizobia isolated from nodules of the relict species Vavilovia formosa (Stev.) Fed.</title>
        <authorList>
            <person name="Safronova V.I."/>
            <person name="Kuznetsova I.G."/>
            <person name="Sazanova A.L."/>
            <person name="Kimeklis A.K."/>
            <person name="Belimov A.A."/>
            <person name="Andronov E.E."/>
            <person name="Pinaev A.G."/>
            <person name="Chizhevskaya E.P."/>
            <person name="Pukhaev A.R."/>
            <person name="Popov K.P."/>
            <person name="Willems A."/>
            <person name="Tikhonovich I.A."/>
        </authorList>
    </citation>
    <scope>NUCLEOTIDE SEQUENCE [LARGE SCALE GENOMIC DNA]</scope>
    <source>
        <strain evidence="8 9">Vaf18</strain>
    </source>
</reference>
<sequence>MRTSLKAALTALLILTGSAAMAADLSSGKQLPPAPALPSFYSWTGFYLGAQGGYSWGSDKIRQLSATGLGYAGAFRDTPGSALGGGQAGLNVQFDSIVLGLEGDLEALQERGGFSLGRSQRDWQASLRGRIGYAFDTVMIYGTGGAAFTEFNLRSYDPASGLGGSTQVSRAGWTLGGGVNYALTSNLILGAEYRYTDYGKFDHAARNTALGLASEQEAKTHTVRASLAYKF</sequence>
<evidence type="ECO:0000256" key="4">
    <source>
        <dbReference type="ARBA" id="ARBA00023237"/>
    </source>
</evidence>
<gene>
    <name evidence="8" type="ORF">BHK69_05210</name>
</gene>
<evidence type="ECO:0000313" key="9">
    <source>
        <dbReference type="Proteomes" id="UP000094969"/>
    </source>
</evidence>